<dbReference type="EMBL" id="PGGS01000135">
    <property type="protein sequence ID" value="PNH08311.1"/>
    <property type="molecule type" value="Genomic_DNA"/>
</dbReference>
<evidence type="ECO:0000313" key="2">
    <source>
        <dbReference type="EMBL" id="PNH08311.1"/>
    </source>
</evidence>
<comment type="caution">
    <text evidence="2">The sequence shown here is derived from an EMBL/GenBank/DDBJ whole genome shotgun (WGS) entry which is preliminary data.</text>
</comment>
<reference evidence="2 3" key="1">
    <citation type="journal article" date="2017" name="Mol. Biol. Evol.">
        <title>The 4-celled Tetrabaena socialis nuclear genome reveals the essential components for genetic control of cell number at the origin of multicellularity in the volvocine lineage.</title>
        <authorList>
            <person name="Featherston J."/>
            <person name="Arakaki Y."/>
            <person name="Hanschen E.R."/>
            <person name="Ferris P.J."/>
            <person name="Michod R.E."/>
            <person name="Olson B.J.S.C."/>
            <person name="Nozaki H."/>
            <person name="Durand P.M."/>
        </authorList>
    </citation>
    <scope>NUCLEOTIDE SEQUENCE [LARGE SCALE GENOMIC DNA]</scope>
    <source>
        <strain evidence="2 3">NIES-571</strain>
    </source>
</reference>
<evidence type="ECO:0000256" key="1">
    <source>
        <dbReference type="SAM" id="MobiDB-lite"/>
    </source>
</evidence>
<feature type="region of interest" description="Disordered" evidence="1">
    <location>
        <begin position="449"/>
        <end position="571"/>
    </location>
</feature>
<gene>
    <name evidence="2" type="ORF">TSOC_005148</name>
</gene>
<organism evidence="2 3">
    <name type="scientific">Tetrabaena socialis</name>
    <dbReference type="NCBI Taxonomy" id="47790"/>
    <lineage>
        <taxon>Eukaryota</taxon>
        <taxon>Viridiplantae</taxon>
        <taxon>Chlorophyta</taxon>
        <taxon>core chlorophytes</taxon>
        <taxon>Chlorophyceae</taxon>
        <taxon>CS clade</taxon>
        <taxon>Chlamydomonadales</taxon>
        <taxon>Tetrabaenaceae</taxon>
        <taxon>Tetrabaena</taxon>
    </lineage>
</organism>
<evidence type="ECO:0000313" key="3">
    <source>
        <dbReference type="Proteomes" id="UP000236333"/>
    </source>
</evidence>
<sequence length="571" mass="58951">MFVSAQQLESVLLKRLEQEKAGPSGLAHALRSVLQAHNSAIAVEWSSTDGTDGTEDQDQVQMDVNDSALSLNLEAWWTWLSRGAGDLQQSRYCAAAHALIQRSALDTAWQADAGGSEAIPKKQFVASLAALAHAVCQDGTARAASACLASLLKAARDMAGWDVLLEMYGGGEAAAAPGPRAVAESMEQSESKAAAGGIAEGLFSRAGSNLSTVSAPAGQAAPTATAVISRVAQKASAESLGGPELATELSETSSNGLGEVPDDLNADGQHAHGSRRPAQGVLSSEEGKGNLTDMPLDLRSWANLKDGKPGRAAGKPAGGRPGGGPLIPIAARGVGGGAGVLGKVGGGDVGSSAVFGSKPALDQHLKGARAGDNVASQPPLLPSRLDGAKANPLHNSIIMGARQSVERQTSVFGRQAAIAPPVRERAINTSRNTSRNISHKQSIKFLSVSEPAPTGPQAEWKNLPSLGHQAPRSHPHELRKQPSQGPVRGPQLHPEKLPSLPMSGARGQPPKAMETARRPSHNGRAVSDSHCAPSAAHLPGLGVGLGNAKPAQDLRTMRLPSKQSFRGDRDF</sequence>
<dbReference type="Proteomes" id="UP000236333">
    <property type="component" value="Unassembled WGS sequence"/>
</dbReference>
<feature type="compositionally biased region" description="Polar residues" evidence="1">
    <location>
        <begin position="427"/>
        <end position="436"/>
    </location>
</feature>
<proteinExistence type="predicted"/>
<feature type="region of interest" description="Disordered" evidence="1">
    <location>
        <begin position="423"/>
        <end position="442"/>
    </location>
</feature>
<dbReference type="AlphaFoldDB" id="A0A2J8A711"/>
<dbReference type="OrthoDB" id="548077at2759"/>
<accession>A0A2J8A711</accession>
<protein>
    <submittedName>
        <fullName evidence="2">Uncharacterized protein</fullName>
    </submittedName>
</protein>
<feature type="region of interest" description="Disordered" evidence="1">
    <location>
        <begin position="238"/>
        <end position="323"/>
    </location>
</feature>
<keyword evidence="3" id="KW-1185">Reference proteome</keyword>
<name>A0A2J8A711_9CHLO</name>